<comment type="caution">
    <text evidence="11">The sequence shown here is derived from an EMBL/GenBank/DDBJ whole genome shotgun (WGS) entry which is preliminary data.</text>
</comment>
<evidence type="ECO:0000256" key="2">
    <source>
        <dbReference type="ARBA" id="ARBA00007357"/>
    </source>
</evidence>
<keyword evidence="6" id="KW-0862">Zinc</keyword>
<dbReference type="InterPro" id="IPR018497">
    <property type="entry name" value="Peptidase_M13_C"/>
</dbReference>
<keyword evidence="4" id="KW-0479">Metal-binding</keyword>
<dbReference type="Pfam" id="PF01431">
    <property type="entry name" value="Peptidase_M13"/>
    <property type="match status" value="1"/>
</dbReference>
<evidence type="ECO:0000256" key="7">
    <source>
        <dbReference type="ARBA" id="ARBA00023049"/>
    </source>
</evidence>
<dbReference type="PANTHER" id="PTHR11733:SF240">
    <property type="entry name" value="GH14155P-RELATED"/>
    <property type="match status" value="1"/>
</dbReference>
<dbReference type="GO" id="GO:0046872">
    <property type="term" value="F:metal ion binding"/>
    <property type="evidence" value="ECO:0007669"/>
    <property type="project" value="UniProtKB-KW"/>
</dbReference>
<dbReference type="GO" id="GO:0005886">
    <property type="term" value="C:plasma membrane"/>
    <property type="evidence" value="ECO:0007669"/>
    <property type="project" value="TreeGrafter"/>
</dbReference>
<feature type="chain" id="PRO_5040776283" evidence="8">
    <location>
        <begin position="25"/>
        <end position="723"/>
    </location>
</feature>
<evidence type="ECO:0000313" key="11">
    <source>
        <dbReference type="EMBL" id="OWA50603.1"/>
    </source>
</evidence>
<gene>
    <name evidence="11" type="ORF">BV898_15114</name>
</gene>
<keyword evidence="3" id="KW-0645">Protease</keyword>
<dbReference type="EMBL" id="MTYJ01000197">
    <property type="protein sequence ID" value="OWA50603.1"/>
    <property type="molecule type" value="Genomic_DNA"/>
</dbReference>
<dbReference type="PANTHER" id="PTHR11733">
    <property type="entry name" value="ZINC METALLOPROTEASE FAMILY M13 NEPRILYSIN-RELATED"/>
    <property type="match status" value="1"/>
</dbReference>
<dbReference type="Proteomes" id="UP000192578">
    <property type="component" value="Unassembled WGS sequence"/>
</dbReference>
<dbReference type="Pfam" id="PF05649">
    <property type="entry name" value="Peptidase_M13_N"/>
    <property type="match status" value="1"/>
</dbReference>
<evidence type="ECO:0000256" key="8">
    <source>
        <dbReference type="SAM" id="SignalP"/>
    </source>
</evidence>
<organism evidence="11 12">
    <name type="scientific">Hypsibius exemplaris</name>
    <name type="common">Freshwater tardigrade</name>
    <dbReference type="NCBI Taxonomy" id="2072580"/>
    <lineage>
        <taxon>Eukaryota</taxon>
        <taxon>Metazoa</taxon>
        <taxon>Ecdysozoa</taxon>
        <taxon>Tardigrada</taxon>
        <taxon>Eutardigrada</taxon>
        <taxon>Parachela</taxon>
        <taxon>Hypsibioidea</taxon>
        <taxon>Hypsibiidae</taxon>
        <taxon>Hypsibius</taxon>
    </lineage>
</organism>
<evidence type="ECO:0000313" key="12">
    <source>
        <dbReference type="Proteomes" id="UP000192578"/>
    </source>
</evidence>
<proteinExistence type="inferred from homology"/>
<evidence type="ECO:0000259" key="9">
    <source>
        <dbReference type="Pfam" id="PF01431"/>
    </source>
</evidence>
<evidence type="ECO:0000256" key="4">
    <source>
        <dbReference type="ARBA" id="ARBA00022723"/>
    </source>
</evidence>
<name>A0A9X6NDE8_HYPEX</name>
<evidence type="ECO:0000256" key="6">
    <source>
        <dbReference type="ARBA" id="ARBA00022833"/>
    </source>
</evidence>
<keyword evidence="7" id="KW-0482">Metalloprotease</keyword>
<keyword evidence="5" id="KW-0378">Hydrolase</keyword>
<evidence type="ECO:0000256" key="3">
    <source>
        <dbReference type="ARBA" id="ARBA00022670"/>
    </source>
</evidence>
<dbReference type="InterPro" id="IPR024079">
    <property type="entry name" value="MetalloPept_cat_dom_sf"/>
</dbReference>
<dbReference type="InterPro" id="IPR000718">
    <property type="entry name" value="Peptidase_M13"/>
</dbReference>
<dbReference type="OrthoDB" id="6475849at2759"/>
<feature type="domain" description="Peptidase M13 N-terminal" evidence="10">
    <location>
        <begin position="90"/>
        <end position="430"/>
    </location>
</feature>
<dbReference type="CDD" id="cd08662">
    <property type="entry name" value="M13"/>
    <property type="match status" value="1"/>
</dbReference>
<dbReference type="PROSITE" id="PS51885">
    <property type="entry name" value="NEPRILYSIN"/>
    <property type="match status" value="1"/>
</dbReference>
<comment type="cofactor">
    <cofactor evidence="1">
        <name>Zn(2+)</name>
        <dbReference type="ChEBI" id="CHEBI:29105"/>
    </cofactor>
</comment>
<evidence type="ECO:0000256" key="1">
    <source>
        <dbReference type="ARBA" id="ARBA00001947"/>
    </source>
</evidence>
<dbReference type="GO" id="GO:0016485">
    <property type="term" value="P:protein processing"/>
    <property type="evidence" value="ECO:0007669"/>
    <property type="project" value="TreeGrafter"/>
</dbReference>
<protein>
    <submittedName>
        <fullName evidence="11">Endothelin-converting enzyme 1</fullName>
    </submittedName>
</protein>
<dbReference type="InterPro" id="IPR008753">
    <property type="entry name" value="Peptidase_M13_N"/>
</dbReference>
<dbReference type="PRINTS" id="PR00786">
    <property type="entry name" value="NEPRILYSIN"/>
</dbReference>
<evidence type="ECO:0000256" key="5">
    <source>
        <dbReference type="ARBA" id="ARBA00022801"/>
    </source>
</evidence>
<feature type="signal peptide" evidence="8">
    <location>
        <begin position="1"/>
        <end position="24"/>
    </location>
</feature>
<comment type="similarity">
    <text evidence="2">Belongs to the peptidase M13 family.</text>
</comment>
<keyword evidence="12" id="KW-1185">Reference proteome</keyword>
<keyword evidence="8" id="KW-0732">Signal</keyword>
<reference evidence="12" key="1">
    <citation type="submission" date="2017-01" db="EMBL/GenBank/DDBJ databases">
        <title>Comparative genomics of anhydrobiosis in the tardigrade Hypsibius dujardini.</title>
        <authorList>
            <person name="Yoshida Y."/>
            <person name="Koutsovoulos G."/>
            <person name="Laetsch D."/>
            <person name="Stevens L."/>
            <person name="Kumar S."/>
            <person name="Horikawa D."/>
            <person name="Ishino K."/>
            <person name="Komine S."/>
            <person name="Tomita M."/>
            <person name="Blaxter M."/>
            <person name="Arakawa K."/>
        </authorList>
    </citation>
    <scope>NUCLEOTIDE SEQUENCE [LARGE SCALE GENOMIC DNA]</scope>
    <source>
        <strain evidence="12">Z151</strain>
    </source>
</reference>
<sequence>MSIGIWNALFGLLLSAAPGHSVQGDFCHTEVCKISGQKMFSAINHSADPCEDFFEYACRRWIATHPIPDNATESSNAKELKKHMKLVIQDEIEKLGAKPVLNFLTEQLGGWPVLSPDWNASNFDLFTALVKLRLYGDQPFFTVSAGEDFAIPSNNMIYLGEPGTFAKRDVLESEQGASVTASYLALITNVTGLIMKEIGDRRDVIAVAGELKDLLDLGRFLSLSGQTTIEKRDVHAFKNKTTLGANQAKTFTRSAFFRNMTGYLQAIFEPVGLSHLINSHTPILVRTAPFFDRVDGKLLELERLKVFGKRRLANYIGWKVIARYIEQLSKPYRDEWAKHWQRIEGKVVAHEKPATERCATDVTSSMPWAVDAVYVRDFVPKDLKEQAAVMVDDMKLGFREMLHEATWMDRQTSDAALRKLDAMLTVIAYPNVLSSNISIFDKMYENITIGRTYLETNLNIAKDLTYKSLRHLLDKNVRDDPLQDTVEVMTVNAYNKLSKNLVVVLAGILQYPFFVAGNPQYLNYGGNGVAHEITHGFDDQGSSFDEEGRMRSWWSSASKKAYDRKKKTLINQYSAFALANGHVNGELTLGENIADNGGLKTAYRAYFNHFRKRLYRPEPLLSALPNTTVEQLFFLSAGQVWCGTTRTEQERLEVLTSVHPPYKYRVIGPMSNMPEFSRAFNCPIGSRMNPAVKAALWGGASSLSHEVSAFIITTTLVLNIVLL</sequence>
<dbReference type="Gene3D" id="1.10.1380.10">
    <property type="entry name" value="Neutral endopeptidase , domain2"/>
    <property type="match status" value="1"/>
</dbReference>
<dbReference type="GO" id="GO:0004222">
    <property type="term" value="F:metalloendopeptidase activity"/>
    <property type="evidence" value="ECO:0007669"/>
    <property type="project" value="InterPro"/>
</dbReference>
<dbReference type="AlphaFoldDB" id="A0A9X6NDE8"/>
<dbReference type="Gene3D" id="3.40.390.10">
    <property type="entry name" value="Collagenase (Catalytic Domain)"/>
    <property type="match status" value="1"/>
</dbReference>
<evidence type="ECO:0000259" key="10">
    <source>
        <dbReference type="Pfam" id="PF05649"/>
    </source>
</evidence>
<feature type="domain" description="Peptidase M13 C-terminal" evidence="9">
    <location>
        <begin position="492"/>
        <end position="693"/>
    </location>
</feature>
<accession>A0A9X6NDE8</accession>
<dbReference type="SUPFAM" id="SSF55486">
    <property type="entry name" value="Metalloproteases ('zincins'), catalytic domain"/>
    <property type="match status" value="1"/>
</dbReference>
<dbReference type="InterPro" id="IPR042089">
    <property type="entry name" value="Peptidase_M13_dom_2"/>
</dbReference>